<proteinExistence type="predicted"/>
<keyword evidence="3" id="KW-1185">Reference proteome</keyword>
<organism evidence="2 3">
    <name type="scientific">Amycolatopsis jiangsuensis</name>
    <dbReference type="NCBI Taxonomy" id="1181879"/>
    <lineage>
        <taxon>Bacteria</taxon>
        <taxon>Bacillati</taxon>
        <taxon>Actinomycetota</taxon>
        <taxon>Actinomycetes</taxon>
        <taxon>Pseudonocardiales</taxon>
        <taxon>Pseudonocardiaceae</taxon>
        <taxon>Amycolatopsis</taxon>
    </lineage>
</organism>
<dbReference type="AlphaFoldDB" id="A0A840J601"/>
<comment type="caution">
    <text evidence="2">The sequence shown here is derived from an EMBL/GenBank/DDBJ whole genome shotgun (WGS) entry which is preliminary data.</text>
</comment>
<dbReference type="Proteomes" id="UP000581769">
    <property type="component" value="Unassembled WGS sequence"/>
</dbReference>
<evidence type="ECO:0000313" key="3">
    <source>
        <dbReference type="Proteomes" id="UP000581769"/>
    </source>
</evidence>
<evidence type="ECO:0000313" key="2">
    <source>
        <dbReference type="EMBL" id="MBB4688834.1"/>
    </source>
</evidence>
<keyword evidence="1" id="KW-1133">Transmembrane helix</keyword>
<evidence type="ECO:0000256" key="1">
    <source>
        <dbReference type="SAM" id="Phobius"/>
    </source>
</evidence>
<gene>
    <name evidence="2" type="ORF">BJY18_006319</name>
</gene>
<feature type="transmembrane region" description="Helical" evidence="1">
    <location>
        <begin position="90"/>
        <end position="118"/>
    </location>
</feature>
<name>A0A840J601_9PSEU</name>
<dbReference type="RefSeq" id="WP_184783462.1">
    <property type="nucleotide sequence ID" value="NZ_JACHMG010000001.1"/>
</dbReference>
<protein>
    <submittedName>
        <fullName evidence="2">Uncharacterized protein</fullName>
    </submittedName>
</protein>
<sequence length="143" mass="15561">MPDSAFRPRMPGRLRAALAFVFVQALFNGFFGVLMQVEVSDRQDHGQDVDGVLYFAEFVSYFFAVALVASAVIILLGYDWGRWPLLVLEGLAALNGVITLVSGGFTALVGLLLAALVISTLFHDTVRSWFDAKAYQRRGGSAA</sequence>
<keyword evidence="1" id="KW-0472">Membrane</keyword>
<feature type="transmembrane region" description="Helical" evidence="1">
    <location>
        <begin position="59"/>
        <end position="78"/>
    </location>
</feature>
<accession>A0A840J601</accession>
<reference evidence="2 3" key="1">
    <citation type="submission" date="2020-08" db="EMBL/GenBank/DDBJ databases">
        <title>Sequencing the genomes of 1000 actinobacteria strains.</title>
        <authorList>
            <person name="Klenk H.-P."/>
        </authorList>
    </citation>
    <scope>NUCLEOTIDE SEQUENCE [LARGE SCALE GENOMIC DNA]</scope>
    <source>
        <strain evidence="2 3">DSM 45859</strain>
    </source>
</reference>
<dbReference type="EMBL" id="JACHMG010000001">
    <property type="protein sequence ID" value="MBB4688834.1"/>
    <property type="molecule type" value="Genomic_DNA"/>
</dbReference>
<keyword evidence="1" id="KW-0812">Transmembrane</keyword>